<name>A0A9P9D0Q5_9PLEO</name>
<proteinExistence type="predicted"/>
<dbReference type="EMBL" id="JAGMWT010000027">
    <property type="protein sequence ID" value="KAH7110590.1"/>
    <property type="molecule type" value="Genomic_DNA"/>
</dbReference>
<keyword evidence="2" id="KW-1185">Reference proteome</keyword>
<accession>A0A9P9D0Q5</accession>
<organism evidence="1 2">
    <name type="scientific">Dendryphion nanum</name>
    <dbReference type="NCBI Taxonomy" id="256645"/>
    <lineage>
        <taxon>Eukaryota</taxon>
        <taxon>Fungi</taxon>
        <taxon>Dikarya</taxon>
        <taxon>Ascomycota</taxon>
        <taxon>Pezizomycotina</taxon>
        <taxon>Dothideomycetes</taxon>
        <taxon>Pleosporomycetidae</taxon>
        <taxon>Pleosporales</taxon>
        <taxon>Torulaceae</taxon>
        <taxon>Dendryphion</taxon>
    </lineage>
</organism>
<evidence type="ECO:0000313" key="2">
    <source>
        <dbReference type="Proteomes" id="UP000700596"/>
    </source>
</evidence>
<evidence type="ECO:0000313" key="1">
    <source>
        <dbReference type="EMBL" id="KAH7110590.1"/>
    </source>
</evidence>
<gene>
    <name evidence="1" type="ORF">B0J11DRAFT_204925</name>
</gene>
<sequence length="200" mass="22734">MISPKRCRLRKKRLAGREKGLDWSHSITPTTNTFQINNGLRFCLGVSVDCPPLLSPGWLAGYEIDFQASSGRNVVLEHDARERGTGRRYKASVIPQTCSHRDTFLFFYASTSPSVRARFRPVQIQALYCGLTALPALLQYQYLDMESKMRRIKSLLRAFALTTTTIYRSLIRPAPREDFEPDHETGRGNGHSGTYAIIRH</sequence>
<dbReference type="AlphaFoldDB" id="A0A9P9D0Q5"/>
<comment type="caution">
    <text evidence="1">The sequence shown here is derived from an EMBL/GenBank/DDBJ whole genome shotgun (WGS) entry which is preliminary data.</text>
</comment>
<dbReference type="Proteomes" id="UP000700596">
    <property type="component" value="Unassembled WGS sequence"/>
</dbReference>
<protein>
    <submittedName>
        <fullName evidence="1">Uncharacterized protein</fullName>
    </submittedName>
</protein>
<reference evidence="1" key="1">
    <citation type="journal article" date="2021" name="Nat. Commun.">
        <title>Genetic determinants of endophytism in the Arabidopsis root mycobiome.</title>
        <authorList>
            <person name="Mesny F."/>
            <person name="Miyauchi S."/>
            <person name="Thiergart T."/>
            <person name="Pickel B."/>
            <person name="Atanasova L."/>
            <person name="Karlsson M."/>
            <person name="Huettel B."/>
            <person name="Barry K.W."/>
            <person name="Haridas S."/>
            <person name="Chen C."/>
            <person name="Bauer D."/>
            <person name="Andreopoulos W."/>
            <person name="Pangilinan J."/>
            <person name="LaButti K."/>
            <person name="Riley R."/>
            <person name="Lipzen A."/>
            <person name="Clum A."/>
            <person name="Drula E."/>
            <person name="Henrissat B."/>
            <person name="Kohler A."/>
            <person name="Grigoriev I.V."/>
            <person name="Martin F.M."/>
            <person name="Hacquard S."/>
        </authorList>
    </citation>
    <scope>NUCLEOTIDE SEQUENCE</scope>
    <source>
        <strain evidence="1">MPI-CAGE-CH-0243</strain>
    </source>
</reference>